<feature type="transmembrane region" description="Helical" evidence="8">
    <location>
        <begin position="278"/>
        <end position="297"/>
    </location>
</feature>
<evidence type="ECO:0000256" key="6">
    <source>
        <dbReference type="ARBA" id="ARBA00023136"/>
    </source>
</evidence>
<evidence type="ECO:0000256" key="2">
    <source>
        <dbReference type="ARBA" id="ARBA00022475"/>
    </source>
</evidence>
<keyword evidence="12" id="KW-1185">Reference proteome</keyword>
<feature type="transmembrane region" description="Helical" evidence="8">
    <location>
        <begin position="67"/>
        <end position="88"/>
    </location>
</feature>
<dbReference type="InterPro" id="IPR043968">
    <property type="entry name" value="SGNH"/>
</dbReference>
<dbReference type="PANTHER" id="PTHR23028">
    <property type="entry name" value="ACETYLTRANSFERASE"/>
    <property type="match status" value="1"/>
</dbReference>
<evidence type="ECO:0000259" key="10">
    <source>
        <dbReference type="Pfam" id="PF19040"/>
    </source>
</evidence>
<feature type="domain" description="SGNH" evidence="10">
    <location>
        <begin position="447"/>
        <end position="672"/>
    </location>
</feature>
<evidence type="ECO:0000313" key="11">
    <source>
        <dbReference type="EMBL" id="NYE94887.1"/>
    </source>
</evidence>
<dbReference type="Pfam" id="PF01757">
    <property type="entry name" value="Acyl_transf_3"/>
    <property type="match status" value="1"/>
</dbReference>
<feature type="transmembrane region" description="Helical" evidence="8">
    <location>
        <begin position="140"/>
        <end position="156"/>
    </location>
</feature>
<dbReference type="EMBL" id="JACBYQ010000001">
    <property type="protein sequence ID" value="NYE94887.1"/>
    <property type="molecule type" value="Genomic_DNA"/>
</dbReference>
<keyword evidence="6 8" id="KW-0472">Membrane</keyword>
<comment type="subcellular location">
    <subcellularLocation>
        <location evidence="1">Cell membrane</location>
        <topology evidence="1">Multi-pass membrane protein</topology>
    </subcellularLocation>
</comment>
<evidence type="ECO:0000256" key="4">
    <source>
        <dbReference type="ARBA" id="ARBA00022692"/>
    </source>
</evidence>
<feature type="transmembrane region" description="Helical" evidence="8">
    <location>
        <begin position="192"/>
        <end position="214"/>
    </location>
</feature>
<sequence>MDIQALRAVAIGLVLANHLFPGRLTGGYVGVDVFFVISGYLITAHLWKEISGTGKLRIGRFYARRILRLLPAAFLVLVVALLTVAIWLPFSRWSETSQQVLGSALYLENWLLAANSIDYSALTADATVAQHYWSLSVEEQFYLIWPWLLFGLYLLGRRFWRARILPVVVALIAVLLGSLLCSILITEFSKPQAYFVTPVRAWEFATGALVFFLARRLRCSFTVCTSMAIAGFAAIALSAFWFSPTTAFPGYAALVPVLGTALVILSGSLAKDLPTDRLLAWAPVQYLGNISYSLYLWHWPLIVVAPFVVGAPLSGIGKLVLAVIAVLLAALSKGLIEDPGRHALWLSAKPWRSFLAMLCAMALIAGLASWQTASANQRADQAAQLIQQQETLPCYGPRALAPGANCSDPFGPAKVSTMSKVNQYWNLPSECGSALDDLNAGSTKTHVVCDFSRGNPESENIWVVGDSHAEQWKAALFEVARQQGWKVDMAMLGGCAIADVKFLGFEGARDPGLAARCSTWQKSVTSAVTKAKPAAVFTSMFARRMGVDGVGEEPNRAFEEGLVRTWKTWSESGIRVLVLADPPLNKDVRPGDCLNLKASKPVDCAVPRTTAQPPDPMSQAVGLASDPGIRLIDLTNYFCDKTLCYVVIGGVSVYFDANHLNAEYSKLLAPYLNEKIGVLGH</sequence>
<dbReference type="InterPro" id="IPR002656">
    <property type="entry name" value="Acyl_transf_3_dom"/>
</dbReference>
<feature type="transmembrane region" description="Helical" evidence="8">
    <location>
        <begin position="248"/>
        <end position="266"/>
    </location>
</feature>
<name>A0A7Y9LSN9_9MICC</name>
<keyword evidence="4 8" id="KW-0812">Transmembrane</keyword>
<reference evidence="11 12" key="1">
    <citation type="submission" date="2020-07" db="EMBL/GenBank/DDBJ databases">
        <title>Sequencing the genomes of 1000 actinobacteria strains.</title>
        <authorList>
            <person name="Klenk H.-P."/>
        </authorList>
    </citation>
    <scope>NUCLEOTIDE SEQUENCE [LARGE SCALE GENOMIC DNA]</scope>
    <source>
        <strain evidence="11 12">DSM 102047</strain>
    </source>
</reference>
<feature type="domain" description="Acyltransferase 3" evidence="9">
    <location>
        <begin position="3"/>
        <end position="331"/>
    </location>
</feature>
<dbReference type="GO" id="GO:0016747">
    <property type="term" value="F:acyltransferase activity, transferring groups other than amino-acyl groups"/>
    <property type="evidence" value="ECO:0007669"/>
    <property type="project" value="InterPro"/>
</dbReference>
<evidence type="ECO:0000313" key="12">
    <source>
        <dbReference type="Proteomes" id="UP000521748"/>
    </source>
</evidence>
<accession>A0A7Y9LSN9</accession>
<dbReference type="AlphaFoldDB" id="A0A7Y9LSN9"/>
<evidence type="ECO:0000256" key="1">
    <source>
        <dbReference type="ARBA" id="ARBA00004651"/>
    </source>
</evidence>
<proteinExistence type="predicted"/>
<feature type="transmembrane region" description="Helical" evidence="8">
    <location>
        <begin position="26"/>
        <end position="47"/>
    </location>
</feature>
<dbReference type="Pfam" id="PF19040">
    <property type="entry name" value="SGNH"/>
    <property type="match status" value="1"/>
</dbReference>
<comment type="caution">
    <text evidence="11">The sequence shown here is derived from an EMBL/GenBank/DDBJ whole genome shotgun (WGS) entry which is preliminary data.</text>
</comment>
<gene>
    <name evidence="11" type="ORF">FHU41_001108</name>
</gene>
<evidence type="ECO:0000256" key="8">
    <source>
        <dbReference type="SAM" id="Phobius"/>
    </source>
</evidence>
<feature type="transmembrane region" description="Helical" evidence="8">
    <location>
        <begin position="221"/>
        <end position="242"/>
    </location>
</feature>
<evidence type="ECO:0000256" key="7">
    <source>
        <dbReference type="ARBA" id="ARBA00023315"/>
    </source>
</evidence>
<feature type="transmembrane region" description="Helical" evidence="8">
    <location>
        <begin position="351"/>
        <end position="370"/>
    </location>
</feature>
<keyword evidence="5 8" id="KW-1133">Transmembrane helix</keyword>
<evidence type="ECO:0000256" key="5">
    <source>
        <dbReference type="ARBA" id="ARBA00022989"/>
    </source>
</evidence>
<dbReference type="Proteomes" id="UP000521748">
    <property type="component" value="Unassembled WGS sequence"/>
</dbReference>
<dbReference type="RefSeq" id="WP_179388600.1">
    <property type="nucleotide sequence ID" value="NZ_JACBYQ010000001.1"/>
</dbReference>
<keyword evidence="7" id="KW-0012">Acyltransferase</keyword>
<evidence type="ECO:0000256" key="3">
    <source>
        <dbReference type="ARBA" id="ARBA00022679"/>
    </source>
</evidence>
<feature type="transmembrane region" description="Helical" evidence="8">
    <location>
        <begin position="303"/>
        <end position="331"/>
    </location>
</feature>
<dbReference type="PANTHER" id="PTHR23028:SF53">
    <property type="entry name" value="ACYL_TRANSF_3 DOMAIN-CONTAINING PROTEIN"/>
    <property type="match status" value="1"/>
</dbReference>
<dbReference type="InterPro" id="IPR050879">
    <property type="entry name" value="Acyltransferase_3"/>
</dbReference>
<protein>
    <submittedName>
        <fullName evidence="11">Peptidoglycan/LPS O-acetylase OafA/YrhL</fullName>
    </submittedName>
</protein>
<feature type="transmembrane region" description="Helical" evidence="8">
    <location>
        <begin position="163"/>
        <end position="186"/>
    </location>
</feature>
<dbReference type="Gene3D" id="3.40.50.1110">
    <property type="entry name" value="SGNH hydrolase"/>
    <property type="match status" value="1"/>
</dbReference>
<dbReference type="GO" id="GO:0009103">
    <property type="term" value="P:lipopolysaccharide biosynthetic process"/>
    <property type="evidence" value="ECO:0007669"/>
    <property type="project" value="TreeGrafter"/>
</dbReference>
<dbReference type="InterPro" id="IPR036514">
    <property type="entry name" value="SGNH_hydro_sf"/>
</dbReference>
<dbReference type="GO" id="GO:0005886">
    <property type="term" value="C:plasma membrane"/>
    <property type="evidence" value="ECO:0007669"/>
    <property type="project" value="UniProtKB-SubCell"/>
</dbReference>
<organism evidence="11 12">
    <name type="scientific">Psychromicrobium silvestre</name>
    <dbReference type="NCBI Taxonomy" id="1645614"/>
    <lineage>
        <taxon>Bacteria</taxon>
        <taxon>Bacillati</taxon>
        <taxon>Actinomycetota</taxon>
        <taxon>Actinomycetes</taxon>
        <taxon>Micrococcales</taxon>
        <taxon>Micrococcaceae</taxon>
        <taxon>Psychromicrobium</taxon>
    </lineage>
</organism>
<keyword evidence="2" id="KW-1003">Cell membrane</keyword>
<evidence type="ECO:0000259" key="9">
    <source>
        <dbReference type="Pfam" id="PF01757"/>
    </source>
</evidence>
<keyword evidence="3" id="KW-0808">Transferase</keyword>